<accession>A0A150H5Q4</accession>
<sequence>MSPESDASSPEETRGSQKVCASAAKENEFTHYGRVATWMIARGLWSVIFGIVVVFWPRVQIDSPFNTAVGVRTAALLILAYIVVQALMLLGQAAKTPALRTKLLGQAVVVLPAAGFLLFASEAGAVRAAIMVWALLHGLLEAWIYLRVKHQRMSTDFAIAAAVHLLLAIAMIAGSNMKALSEMGLTGAAATIIGVVYAVGGFTRNNRKNTGAISEDGE</sequence>
<gene>
    <name evidence="2" type="ORF">Bravens_01971</name>
</gene>
<evidence type="ECO:0000313" key="2">
    <source>
        <dbReference type="EMBL" id="KXZ57449.1"/>
    </source>
</evidence>
<feature type="transmembrane region" description="Helical" evidence="1">
    <location>
        <begin position="183"/>
        <end position="202"/>
    </location>
</feature>
<dbReference type="RefSeq" id="WP_062022935.1">
    <property type="nucleotide sequence ID" value="NZ_LQQC01000012.1"/>
</dbReference>
<name>A0A150H5Q4_9MICO</name>
<comment type="caution">
    <text evidence="2">The sequence shown here is derived from an EMBL/GenBank/DDBJ whole genome shotgun (WGS) entry which is preliminary data.</text>
</comment>
<feature type="transmembrane region" description="Helical" evidence="1">
    <location>
        <begin position="157"/>
        <end position="177"/>
    </location>
</feature>
<dbReference type="PATRIC" id="fig|479117.4.peg.1955"/>
<keyword evidence="1" id="KW-0472">Membrane</keyword>
<keyword evidence="3" id="KW-1185">Reference proteome</keyword>
<evidence type="ECO:0000313" key="3">
    <source>
        <dbReference type="Proteomes" id="UP000243589"/>
    </source>
</evidence>
<evidence type="ECO:0008006" key="4">
    <source>
        <dbReference type="Google" id="ProtNLM"/>
    </source>
</evidence>
<organism evidence="2 3">
    <name type="scientific">Brevibacterium ravenspurgense</name>
    <dbReference type="NCBI Taxonomy" id="479117"/>
    <lineage>
        <taxon>Bacteria</taxon>
        <taxon>Bacillati</taxon>
        <taxon>Actinomycetota</taxon>
        <taxon>Actinomycetes</taxon>
        <taxon>Micrococcales</taxon>
        <taxon>Brevibacteriaceae</taxon>
        <taxon>Brevibacterium</taxon>
    </lineage>
</organism>
<evidence type="ECO:0000256" key="1">
    <source>
        <dbReference type="SAM" id="Phobius"/>
    </source>
</evidence>
<keyword evidence="1" id="KW-0812">Transmembrane</keyword>
<proteinExistence type="predicted"/>
<protein>
    <recommendedName>
        <fullName evidence="4">DUF308 domain-containing protein</fullName>
    </recommendedName>
</protein>
<keyword evidence="1" id="KW-1133">Transmembrane helix</keyword>
<reference evidence="2 3" key="1">
    <citation type="submission" date="2016-01" db="EMBL/GenBank/DDBJ databases">
        <title>Use of Whole Genome Sequencing to ascertain that Brevibacterium massiliense (Roux, Raoult 2009) is a later heterotypic synonym of Brevibacterium ravenspurgense (Mages 2008).</title>
        <authorList>
            <person name="Bernier A.-M."/>
            <person name="Burdz T."/>
            <person name="Huynh C."/>
            <person name="Pachecho A.L."/>
            <person name="Wiebe D."/>
            <person name="Bonner C."/>
            <person name="Bernard K."/>
        </authorList>
    </citation>
    <scope>NUCLEOTIDE SEQUENCE [LARGE SCALE GENOMIC DNA]</scope>
    <source>
        <strain evidence="2 3">CCUG56047</strain>
    </source>
</reference>
<feature type="transmembrane region" description="Helical" evidence="1">
    <location>
        <begin position="126"/>
        <end position="145"/>
    </location>
</feature>
<feature type="transmembrane region" description="Helical" evidence="1">
    <location>
        <begin position="35"/>
        <end position="57"/>
    </location>
</feature>
<dbReference type="AlphaFoldDB" id="A0A150H5Q4"/>
<dbReference type="EMBL" id="LQQC01000012">
    <property type="protein sequence ID" value="KXZ57449.1"/>
    <property type="molecule type" value="Genomic_DNA"/>
</dbReference>
<feature type="transmembrane region" description="Helical" evidence="1">
    <location>
        <begin position="69"/>
        <end position="91"/>
    </location>
</feature>
<dbReference type="Proteomes" id="UP000243589">
    <property type="component" value="Unassembled WGS sequence"/>
</dbReference>